<sequence>MSYDRFCKRYRQFTVSRNVVSRVGRKAGRNMEVDWSGPTMSLVDQASIWVTVLRLIP</sequence>
<reference evidence="1 2" key="1">
    <citation type="submission" date="2015-09" db="EMBL/GenBank/DDBJ databases">
        <authorList>
            <consortium name="Pathogen Informatics"/>
        </authorList>
    </citation>
    <scope>NUCLEOTIDE SEQUENCE [LARGE SCALE GENOMIC DNA]</scope>
    <source>
        <strain evidence="1 2">2789STDY5834902</strain>
    </source>
</reference>
<dbReference type="Proteomes" id="UP000095454">
    <property type="component" value="Unassembled WGS sequence"/>
</dbReference>
<evidence type="ECO:0000313" key="1">
    <source>
        <dbReference type="EMBL" id="CUP33038.1"/>
    </source>
</evidence>
<dbReference type="EMBL" id="CZAQ01000038">
    <property type="protein sequence ID" value="CUP33038.1"/>
    <property type="molecule type" value="Genomic_DNA"/>
</dbReference>
<gene>
    <name evidence="1" type="ORF">ERS852514_01725</name>
</gene>
<organism evidence="1 2">
    <name type="scientific">Collinsella aerofaciens</name>
    <dbReference type="NCBI Taxonomy" id="74426"/>
    <lineage>
        <taxon>Bacteria</taxon>
        <taxon>Bacillati</taxon>
        <taxon>Actinomycetota</taxon>
        <taxon>Coriobacteriia</taxon>
        <taxon>Coriobacteriales</taxon>
        <taxon>Coriobacteriaceae</taxon>
        <taxon>Collinsella</taxon>
    </lineage>
</organism>
<evidence type="ECO:0000313" key="2">
    <source>
        <dbReference type="Proteomes" id="UP000095454"/>
    </source>
</evidence>
<proteinExistence type="predicted"/>
<protein>
    <submittedName>
        <fullName evidence="1">Uncharacterized protein</fullName>
    </submittedName>
</protein>
<dbReference type="AlphaFoldDB" id="A0A174MFF4"/>
<accession>A0A174MFF4</accession>
<name>A0A174MFF4_9ACTN</name>